<evidence type="ECO:0000313" key="10">
    <source>
        <dbReference type="Proteomes" id="UP001314263"/>
    </source>
</evidence>
<sequence>MAAVSTSQLAGRPVSLRVLRPCANASRVFGVAALPPRPLTLHRPAAQIEQSQASASIDAQEQIVRVAAWSTAAATMLSSGNAQAASEVAQLAAGDNRLGIIATLALPAVGWVLFNIGGPALNQLANMDKSNKMRPKMSLAAGLGLGTALLLASGKADAAQEISQLAASDNRIGIIATLFLPVVGWVLFNIGGPALNQLANTAEKNKATKGISKSLRKKRAVVGAITGLSAASLLTTPQADAAQEIVQLAASDNRVGIIATLFLPVVGWVLFNIGGPALNQLANTGKNASRR</sequence>
<keyword evidence="5" id="KW-0793">Thylakoid</keyword>
<dbReference type="GO" id="GO:0009523">
    <property type="term" value="C:photosystem II"/>
    <property type="evidence" value="ECO:0007669"/>
    <property type="project" value="UniProtKB-KW"/>
</dbReference>
<feature type="transmembrane region" description="Helical" evidence="8">
    <location>
        <begin position="98"/>
        <end position="116"/>
    </location>
</feature>
<keyword evidence="7" id="KW-0604">Photosystem II</keyword>
<dbReference type="GO" id="GO:0045454">
    <property type="term" value="P:cell redox homeostasis"/>
    <property type="evidence" value="ECO:0007669"/>
    <property type="project" value="TreeGrafter"/>
</dbReference>
<protein>
    <submittedName>
        <fullName evidence="9">Uncharacterized protein</fullName>
    </submittedName>
</protein>
<feature type="transmembrane region" description="Helical" evidence="8">
    <location>
        <begin position="137"/>
        <end position="154"/>
    </location>
</feature>
<dbReference type="Proteomes" id="UP001314263">
    <property type="component" value="Unassembled WGS sequence"/>
</dbReference>
<feature type="transmembrane region" description="Helical" evidence="8">
    <location>
        <begin position="220"/>
        <end position="237"/>
    </location>
</feature>
<evidence type="ECO:0000256" key="5">
    <source>
        <dbReference type="ARBA" id="ARBA00023078"/>
    </source>
</evidence>
<dbReference type="PANTHER" id="PTHR34790:SF1">
    <property type="entry name" value="PHOTOSYSTEM II CORE COMPLEX PROTEINS PSBY, CHLOROPLASTIC"/>
    <property type="match status" value="1"/>
</dbReference>
<name>A0AAV1IE34_9CHLO</name>
<feature type="transmembrane region" description="Helical" evidence="8">
    <location>
        <begin position="257"/>
        <end position="282"/>
    </location>
</feature>
<dbReference type="GO" id="GO:0009534">
    <property type="term" value="C:chloroplast thylakoid"/>
    <property type="evidence" value="ECO:0007669"/>
    <property type="project" value="TreeGrafter"/>
</dbReference>
<dbReference type="InterPro" id="IPR038760">
    <property type="entry name" value="PsbY_plant"/>
</dbReference>
<proteinExistence type="inferred from homology"/>
<dbReference type="GO" id="GO:0030145">
    <property type="term" value="F:manganese ion binding"/>
    <property type="evidence" value="ECO:0007669"/>
    <property type="project" value="InterPro"/>
</dbReference>
<gene>
    <name evidence="9" type="ORF">CVIRNUC_008176</name>
</gene>
<evidence type="ECO:0000256" key="2">
    <source>
        <dbReference type="ARBA" id="ARBA00022531"/>
    </source>
</evidence>
<dbReference type="GO" id="GO:0015979">
    <property type="term" value="P:photosynthesis"/>
    <property type="evidence" value="ECO:0007669"/>
    <property type="project" value="UniProtKB-KW"/>
</dbReference>
<comment type="subcellular location">
    <subcellularLocation>
        <location evidence="1">Membrane</location>
    </subcellularLocation>
</comment>
<evidence type="ECO:0000256" key="6">
    <source>
        <dbReference type="ARBA" id="ARBA00023136"/>
    </source>
</evidence>
<keyword evidence="6 8" id="KW-0472">Membrane</keyword>
<dbReference type="Pfam" id="PF06298">
    <property type="entry name" value="PsbY"/>
    <property type="match status" value="3"/>
</dbReference>
<organism evidence="9 10">
    <name type="scientific">Coccomyxa viridis</name>
    <dbReference type="NCBI Taxonomy" id="1274662"/>
    <lineage>
        <taxon>Eukaryota</taxon>
        <taxon>Viridiplantae</taxon>
        <taxon>Chlorophyta</taxon>
        <taxon>core chlorophytes</taxon>
        <taxon>Trebouxiophyceae</taxon>
        <taxon>Trebouxiophyceae incertae sedis</taxon>
        <taxon>Coccomyxaceae</taxon>
        <taxon>Coccomyxa</taxon>
    </lineage>
</organism>
<dbReference type="HAMAP" id="MF_00717">
    <property type="entry name" value="PSII_PsbY"/>
    <property type="match status" value="1"/>
</dbReference>
<keyword evidence="2" id="KW-0602">Photosynthesis</keyword>
<keyword evidence="3 8" id="KW-0812">Transmembrane</keyword>
<dbReference type="InterPro" id="IPR009388">
    <property type="entry name" value="PSII_PsbY"/>
</dbReference>
<evidence type="ECO:0000313" key="9">
    <source>
        <dbReference type="EMBL" id="CAK0784971.1"/>
    </source>
</evidence>
<evidence type="ECO:0000256" key="1">
    <source>
        <dbReference type="ARBA" id="ARBA00004370"/>
    </source>
</evidence>
<dbReference type="PANTHER" id="PTHR34790">
    <property type="entry name" value="PHOTOSYSTEM II CORE COMPLEX PROTEINS PSBY, CHLOROPLASTIC"/>
    <property type="match status" value="1"/>
</dbReference>
<evidence type="ECO:0000256" key="7">
    <source>
        <dbReference type="ARBA" id="ARBA00023276"/>
    </source>
</evidence>
<dbReference type="AlphaFoldDB" id="A0AAV1IE34"/>
<evidence type="ECO:0000256" key="8">
    <source>
        <dbReference type="SAM" id="Phobius"/>
    </source>
</evidence>
<comment type="caution">
    <text evidence="9">The sequence shown here is derived from an EMBL/GenBank/DDBJ whole genome shotgun (WGS) entry which is preliminary data.</text>
</comment>
<reference evidence="9 10" key="1">
    <citation type="submission" date="2023-10" db="EMBL/GenBank/DDBJ databases">
        <authorList>
            <person name="Maclean D."/>
            <person name="Macfadyen A."/>
        </authorList>
    </citation>
    <scope>NUCLEOTIDE SEQUENCE [LARGE SCALE GENOMIC DNA]</scope>
</reference>
<accession>A0AAV1IE34</accession>
<feature type="transmembrane region" description="Helical" evidence="8">
    <location>
        <begin position="174"/>
        <end position="199"/>
    </location>
</feature>
<dbReference type="EMBL" id="CAUYUE010000011">
    <property type="protein sequence ID" value="CAK0784971.1"/>
    <property type="molecule type" value="Genomic_DNA"/>
</dbReference>
<evidence type="ECO:0000256" key="4">
    <source>
        <dbReference type="ARBA" id="ARBA00022989"/>
    </source>
</evidence>
<evidence type="ECO:0000256" key="3">
    <source>
        <dbReference type="ARBA" id="ARBA00022692"/>
    </source>
</evidence>
<keyword evidence="4 8" id="KW-1133">Transmembrane helix</keyword>
<keyword evidence="10" id="KW-1185">Reference proteome</keyword>